<reference evidence="1" key="1">
    <citation type="submission" date="2022-02" db="EMBL/GenBank/DDBJ databases">
        <title>Plant Genome Project.</title>
        <authorList>
            <person name="Zhang R.-G."/>
        </authorList>
    </citation>
    <scope>NUCLEOTIDE SEQUENCE</scope>
    <source>
        <strain evidence="1">AT1</strain>
    </source>
</reference>
<name>A0ACC0LHK6_RHOML</name>
<protein>
    <submittedName>
        <fullName evidence="1">Uncharacterized protein</fullName>
    </submittedName>
</protein>
<accession>A0ACC0LHK6</accession>
<proteinExistence type="predicted"/>
<keyword evidence="2" id="KW-1185">Reference proteome</keyword>
<gene>
    <name evidence="1" type="ORF">RHMOL_Rhmol12G0124300</name>
</gene>
<sequence length="147" mass="17247">MVSATEWIELYNFYYNWRIDQYPYLIAFCPLNPSIDIYSSTTLYFPTQLPRPYLKGLDCEVTVDECFVTSVFKARDLAVPEAPSQEVEVSEPNTSRRVETAHMRVQSSHRSFPRDLQKMNIKEVITNRKMKIKEVMIEATADQRIRV</sequence>
<dbReference type="EMBL" id="CM046399">
    <property type="protein sequence ID" value="KAI8528090.1"/>
    <property type="molecule type" value="Genomic_DNA"/>
</dbReference>
<dbReference type="Proteomes" id="UP001062846">
    <property type="component" value="Chromosome 12"/>
</dbReference>
<evidence type="ECO:0000313" key="1">
    <source>
        <dbReference type="EMBL" id="KAI8528090.1"/>
    </source>
</evidence>
<evidence type="ECO:0000313" key="2">
    <source>
        <dbReference type="Proteomes" id="UP001062846"/>
    </source>
</evidence>
<organism evidence="1 2">
    <name type="scientific">Rhododendron molle</name>
    <name type="common">Chinese azalea</name>
    <name type="synonym">Azalea mollis</name>
    <dbReference type="NCBI Taxonomy" id="49168"/>
    <lineage>
        <taxon>Eukaryota</taxon>
        <taxon>Viridiplantae</taxon>
        <taxon>Streptophyta</taxon>
        <taxon>Embryophyta</taxon>
        <taxon>Tracheophyta</taxon>
        <taxon>Spermatophyta</taxon>
        <taxon>Magnoliopsida</taxon>
        <taxon>eudicotyledons</taxon>
        <taxon>Gunneridae</taxon>
        <taxon>Pentapetalae</taxon>
        <taxon>asterids</taxon>
        <taxon>Ericales</taxon>
        <taxon>Ericaceae</taxon>
        <taxon>Ericoideae</taxon>
        <taxon>Rhodoreae</taxon>
        <taxon>Rhododendron</taxon>
    </lineage>
</organism>
<comment type="caution">
    <text evidence="1">The sequence shown here is derived from an EMBL/GenBank/DDBJ whole genome shotgun (WGS) entry which is preliminary data.</text>
</comment>